<organism evidence="1 2">
    <name type="scientific">Listeria booriae</name>
    <dbReference type="NCBI Taxonomy" id="1552123"/>
    <lineage>
        <taxon>Bacteria</taxon>
        <taxon>Bacillati</taxon>
        <taxon>Bacillota</taxon>
        <taxon>Bacilli</taxon>
        <taxon>Bacillales</taxon>
        <taxon>Listeriaceae</taxon>
        <taxon>Listeria</taxon>
    </lineage>
</organism>
<dbReference type="RefSeq" id="WP_185364001.1">
    <property type="nucleotide sequence ID" value="NZ_JAARNB010000002.1"/>
</dbReference>
<dbReference type="Gene3D" id="2.160.20.80">
    <property type="entry name" value="E3 ubiquitin-protein ligase SopA"/>
    <property type="match status" value="1"/>
</dbReference>
<dbReference type="Proteomes" id="UP000532866">
    <property type="component" value="Unassembled WGS sequence"/>
</dbReference>
<dbReference type="Pfam" id="PF13108">
    <property type="entry name" value="DUF3969"/>
    <property type="match status" value="1"/>
</dbReference>
<accession>A0A7X0WDG3</accession>
<dbReference type="InterPro" id="IPR001646">
    <property type="entry name" value="5peptide_repeat"/>
</dbReference>
<reference evidence="1 2" key="1">
    <citation type="submission" date="2020-03" db="EMBL/GenBank/DDBJ databases">
        <title>Soil Listeria distribution.</title>
        <authorList>
            <person name="Liao J."/>
            <person name="Wiedmann M."/>
        </authorList>
    </citation>
    <scope>NUCLEOTIDE SEQUENCE [LARGE SCALE GENOMIC DNA]</scope>
    <source>
        <strain evidence="1 2">FSL L7-1833</strain>
    </source>
</reference>
<evidence type="ECO:0000313" key="1">
    <source>
        <dbReference type="EMBL" id="MBC1332175.1"/>
    </source>
</evidence>
<protein>
    <submittedName>
        <fullName evidence="1">DUF3969 family protein</fullName>
    </submittedName>
</protein>
<dbReference type="InterPro" id="IPR025083">
    <property type="entry name" value="DUF3969"/>
</dbReference>
<dbReference type="SUPFAM" id="SSF141571">
    <property type="entry name" value="Pentapeptide repeat-like"/>
    <property type="match status" value="1"/>
</dbReference>
<dbReference type="Pfam" id="PF00805">
    <property type="entry name" value="Pentapeptide"/>
    <property type="match status" value="1"/>
</dbReference>
<dbReference type="EMBL" id="JAAROL010000003">
    <property type="protein sequence ID" value="MBC1332175.1"/>
    <property type="molecule type" value="Genomic_DNA"/>
</dbReference>
<dbReference type="AlphaFoldDB" id="A0A7X0WDG3"/>
<evidence type="ECO:0000313" key="2">
    <source>
        <dbReference type="Proteomes" id="UP000532866"/>
    </source>
</evidence>
<sequence length="432" mass="49254">MKPNNESSKESLETMERVIIALITGISVLLKEKVISIEEAENFLFSPYSSETLKGMGLDARISNLIIDEGCSLEDIESLMPKHLDKSIDSIKDQCMAIYKTLAEPKLPAPNWIEEITNIISIPSRAGLKNELRQVYKVLSNIACTDSVLSKMLQKHDWIPIVSIEGNNKNLGITKEGFWALKTSTDFIMLDSPDKYKHILGILKKSTDEINTEVSYSMNEYNISFTNKYLFPFTETLIYVLEYENDEYWLTNAFNWLDSLPRYFQLQFTHYVEKIKNDKKYSESVRNKAQVYISRLLGESRPAKLKLSLSFEEKQLINSDFQNLEIINSSFSQSNLDSVSFVNSILNNVDLSGASLKNVDFSNATMECVNFDGACIENIIFQNTRFNSIDNINSSEIKSIIVYSENSKEIKQGKDALNWIVAEVTRTKLDSI</sequence>
<proteinExistence type="predicted"/>
<name>A0A7X0WDG3_9LIST</name>
<comment type="caution">
    <text evidence="1">The sequence shown here is derived from an EMBL/GenBank/DDBJ whole genome shotgun (WGS) entry which is preliminary data.</text>
</comment>
<gene>
    <name evidence="1" type="ORF">HB759_09550</name>
</gene>